<organism evidence="1 2">
    <name type="scientific">Datura stramonium</name>
    <name type="common">Jimsonweed</name>
    <name type="synonym">Common thornapple</name>
    <dbReference type="NCBI Taxonomy" id="4076"/>
    <lineage>
        <taxon>Eukaryota</taxon>
        <taxon>Viridiplantae</taxon>
        <taxon>Streptophyta</taxon>
        <taxon>Embryophyta</taxon>
        <taxon>Tracheophyta</taxon>
        <taxon>Spermatophyta</taxon>
        <taxon>Magnoliopsida</taxon>
        <taxon>eudicotyledons</taxon>
        <taxon>Gunneridae</taxon>
        <taxon>Pentapetalae</taxon>
        <taxon>asterids</taxon>
        <taxon>lamiids</taxon>
        <taxon>Solanales</taxon>
        <taxon>Solanaceae</taxon>
        <taxon>Solanoideae</taxon>
        <taxon>Datureae</taxon>
        <taxon>Datura</taxon>
    </lineage>
</organism>
<proteinExistence type="predicted"/>
<dbReference type="EMBL" id="JACEIK010000022">
    <property type="protein sequence ID" value="MCD7446843.1"/>
    <property type="molecule type" value="Genomic_DNA"/>
</dbReference>
<dbReference type="Proteomes" id="UP000823775">
    <property type="component" value="Unassembled WGS sequence"/>
</dbReference>
<evidence type="ECO:0000313" key="2">
    <source>
        <dbReference type="Proteomes" id="UP000823775"/>
    </source>
</evidence>
<keyword evidence="2" id="KW-1185">Reference proteome</keyword>
<evidence type="ECO:0000313" key="1">
    <source>
        <dbReference type="EMBL" id="MCD7446843.1"/>
    </source>
</evidence>
<reference evidence="1 2" key="1">
    <citation type="journal article" date="2021" name="BMC Genomics">
        <title>Datura genome reveals duplications of psychoactive alkaloid biosynthetic genes and high mutation rate following tissue culture.</title>
        <authorList>
            <person name="Rajewski A."/>
            <person name="Carter-House D."/>
            <person name="Stajich J."/>
            <person name="Litt A."/>
        </authorList>
    </citation>
    <scope>NUCLEOTIDE SEQUENCE [LARGE SCALE GENOMIC DNA]</scope>
    <source>
        <strain evidence="1">AR-01</strain>
    </source>
</reference>
<comment type="caution">
    <text evidence="1">The sequence shown here is derived from an EMBL/GenBank/DDBJ whole genome shotgun (WGS) entry which is preliminary data.</text>
</comment>
<name>A0ABS8RJB1_DATST</name>
<gene>
    <name evidence="1" type="ORF">HAX54_017905</name>
</gene>
<sequence length="50" mass="5708">MPTVLKRNVYQRTVDQHRRTAGASIGFLKNPLATRCDRPANRGSTPVNRW</sequence>
<accession>A0ABS8RJB1</accession>
<protein>
    <submittedName>
        <fullName evidence="1">Uncharacterized protein</fullName>
    </submittedName>
</protein>